<dbReference type="GO" id="GO:1990246">
    <property type="term" value="C:uniplex complex"/>
    <property type="evidence" value="ECO:0007669"/>
    <property type="project" value="TreeGrafter"/>
</dbReference>
<keyword evidence="4" id="KW-0109">Calcium transport</keyword>
<evidence type="ECO:0000256" key="13">
    <source>
        <dbReference type="ARBA" id="ARBA00023303"/>
    </source>
</evidence>
<evidence type="ECO:0000256" key="15">
    <source>
        <dbReference type="SAM" id="Coils"/>
    </source>
</evidence>
<protein>
    <recommendedName>
        <fullName evidence="16">Calcium uniporter protein C-terminal domain-containing protein</fullName>
    </recommendedName>
</protein>
<dbReference type="InterPro" id="IPR006769">
    <property type="entry name" value="MCU_C"/>
</dbReference>
<name>A0A7S3CPW2_9SPIT</name>
<evidence type="ECO:0000256" key="2">
    <source>
        <dbReference type="ARBA" id="ARBA00005653"/>
    </source>
</evidence>
<feature type="coiled-coil region" evidence="15">
    <location>
        <begin position="43"/>
        <end position="77"/>
    </location>
</feature>
<keyword evidence="7" id="KW-0999">Mitochondrion inner membrane</keyword>
<evidence type="ECO:0000256" key="1">
    <source>
        <dbReference type="ARBA" id="ARBA00004448"/>
    </source>
</evidence>
<gene>
    <name evidence="17" type="ORF">SRAS04492_LOCUS5471</name>
</gene>
<organism evidence="17">
    <name type="scientific">Strombidium rassoulzadegani</name>
    <dbReference type="NCBI Taxonomy" id="1082188"/>
    <lineage>
        <taxon>Eukaryota</taxon>
        <taxon>Sar</taxon>
        <taxon>Alveolata</taxon>
        <taxon>Ciliophora</taxon>
        <taxon>Intramacronucleata</taxon>
        <taxon>Spirotrichea</taxon>
        <taxon>Oligotrichia</taxon>
        <taxon>Strombidiidae</taxon>
        <taxon>Strombidium</taxon>
    </lineage>
</organism>
<keyword evidence="3" id="KW-0813">Transport</keyword>
<dbReference type="Pfam" id="PF04678">
    <property type="entry name" value="MCU"/>
    <property type="match status" value="1"/>
</dbReference>
<keyword evidence="9" id="KW-1133">Transmembrane helix</keyword>
<comment type="subcellular location">
    <subcellularLocation>
        <location evidence="1">Mitochondrion inner membrane</location>
        <topology evidence="1">Multi-pass membrane protein</topology>
    </subcellularLocation>
</comment>
<keyword evidence="6" id="KW-0812">Transmembrane</keyword>
<evidence type="ECO:0000259" key="16">
    <source>
        <dbReference type="Pfam" id="PF04678"/>
    </source>
</evidence>
<evidence type="ECO:0000256" key="4">
    <source>
        <dbReference type="ARBA" id="ARBA00022568"/>
    </source>
</evidence>
<keyword evidence="5" id="KW-0107">Calcium channel</keyword>
<keyword evidence="13" id="KW-0407">Ion channel</keyword>
<evidence type="ECO:0000256" key="14">
    <source>
        <dbReference type="ARBA" id="ARBA00036634"/>
    </source>
</evidence>
<dbReference type="PANTHER" id="PTHR13462">
    <property type="entry name" value="CALCIUM UNIPORTER PROTEIN, MITOCHONDRIAL"/>
    <property type="match status" value="1"/>
</dbReference>
<keyword evidence="15" id="KW-0175">Coiled coil</keyword>
<sequence length="186" mass="21233">MFNKNAVQLSKLNTHLLERLAARPSPSDADFELVVMEALSLQSSDLAAEVSFLESQLEQMRQSIEPLEALRQECQEQGRAQARRWVNSFAAILLSQFMLTQYGTYVAFSWDIVEPLTCVMSFSDACLGYLFWLQTGKPWDVAGLAAHFEARKMRRAVKRARLDIAKYETTREAIRLVEARLAELKQ</sequence>
<dbReference type="GO" id="GO:0036444">
    <property type="term" value="P:calcium import into the mitochondrion"/>
    <property type="evidence" value="ECO:0007669"/>
    <property type="project" value="TreeGrafter"/>
</dbReference>
<keyword evidence="10" id="KW-0406">Ion transport</keyword>
<keyword evidence="8" id="KW-0106">Calcium</keyword>
<evidence type="ECO:0000256" key="11">
    <source>
        <dbReference type="ARBA" id="ARBA00023128"/>
    </source>
</evidence>
<evidence type="ECO:0000256" key="10">
    <source>
        <dbReference type="ARBA" id="ARBA00023065"/>
    </source>
</evidence>
<evidence type="ECO:0000256" key="8">
    <source>
        <dbReference type="ARBA" id="ARBA00022837"/>
    </source>
</evidence>
<feature type="domain" description="Calcium uniporter protein C-terminal" evidence="16">
    <location>
        <begin position="46"/>
        <end position="169"/>
    </location>
</feature>
<proteinExistence type="inferred from homology"/>
<reference evidence="17" key="1">
    <citation type="submission" date="2021-01" db="EMBL/GenBank/DDBJ databases">
        <authorList>
            <person name="Corre E."/>
            <person name="Pelletier E."/>
            <person name="Niang G."/>
            <person name="Scheremetjew M."/>
            <person name="Finn R."/>
            <person name="Kale V."/>
            <person name="Holt S."/>
            <person name="Cochrane G."/>
            <person name="Meng A."/>
            <person name="Brown T."/>
            <person name="Cohen L."/>
        </authorList>
    </citation>
    <scope>NUCLEOTIDE SEQUENCE</scope>
    <source>
        <strain evidence="17">Ras09</strain>
    </source>
</reference>
<keyword evidence="11" id="KW-0496">Mitochondrion</keyword>
<evidence type="ECO:0000256" key="12">
    <source>
        <dbReference type="ARBA" id="ARBA00023136"/>
    </source>
</evidence>
<dbReference type="GO" id="GO:0005262">
    <property type="term" value="F:calcium channel activity"/>
    <property type="evidence" value="ECO:0007669"/>
    <property type="project" value="UniProtKB-KW"/>
</dbReference>
<evidence type="ECO:0000313" key="17">
    <source>
        <dbReference type="EMBL" id="CAE0233670.1"/>
    </source>
</evidence>
<dbReference type="AlphaFoldDB" id="A0A7S3CPW2"/>
<comment type="similarity">
    <text evidence="2">Belongs to the MCU (TC 1.A.77) family.</text>
</comment>
<dbReference type="PANTHER" id="PTHR13462:SF10">
    <property type="entry name" value="CALCIUM UNIPORTER PROTEIN, MITOCHONDRIAL"/>
    <property type="match status" value="1"/>
</dbReference>
<dbReference type="GO" id="GO:0051560">
    <property type="term" value="P:mitochondrial calcium ion homeostasis"/>
    <property type="evidence" value="ECO:0007669"/>
    <property type="project" value="InterPro"/>
</dbReference>
<evidence type="ECO:0000256" key="7">
    <source>
        <dbReference type="ARBA" id="ARBA00022792"/>
    </source>
</evidence>
<dbReference type="GO" id="GO:0015292">
    <property type="term" value="F:uniporter activity"/>
    <property type="evidence" value="ECO:0007669"/>
    <property type="project" value="TreeGrafter"/>
</dbReference>
<dbReference type="InterPro" id="IPR039055">
    <property type="entry name" value="MCU_fam"/>
</dbReference>
<dbReference type="EMBL" id="HBIA01010678">
    <property type="protein sequence ID" value="CAE0233670.1"/>
    <property type="molecule type" value="Transcribed_RNA"/>
</dbReference>
<evidence type="ECO:0000256" key="9">
    <source>
        <dbReference type="ARBA" id="ARBA00022989"/>
    </source>
</evidence>
<accession>A0A7S3CPW2</accession>
<evidence type="ECO:0000256" key="3">
    <source>
        <dbReference type="ARBA" id="ARBA00022448"/>
    </source>
</evidence>
<keyword evidence="12" id="KW-0472">Membrane</keyword>
<evidence type="ECO:0000256" key="5">
    <source>
        <dbReference type="ARBA" id="ARBA00022673"/>
    </source>
</evidence>
<evidence type="ECO:0000256" key="6">
    <source>
        <dbReference type="ARBA" id="ARBA00022692"/>
    </source>
</evidence>
<comment type="catalytic activity">
    <reaction evidence="14">
        <text>Ca(2+)(in) = Ca(2+)(out)</text>
        <dbReference type="Rhea" id="RHEA:29671"/>
        <dbReference type="ChEBI" id="CHEBI:29108"/>
    </reaction>
</comment>